<accession>A0ABT9CHH3</accession>
<gene>
    <name evidence="5" type="ORF">Q5741_20250</name>
</gene>
<name>A0ABT9CHH3_9BACL</name>
<comment type="caution">
    <text evidence="5">The sequence shown here is derived from an EMBL/GenBank/DDBJ whole genome shotgun (WGS) entry which is preliminary data.</text>
</comment>
<dbReference type="RefSeq" id="WP_305025943.1">
    <property type="nucleotide sequence ID" value="NZ_JAUQTB010000021.1"/>
</dbReference>
<keyword evidence="2" id="KW-0238">DNA-binding</keyword>
<dbReference type="PROSITE" id="PS50995">
    <property type="entry name" value="HTH_MARR_2"/>
    <property type="match status" value="1"/>
</dbReference>
<evidence type="ECO:0000256" key="2">
    <source>
        <dbReference type="ARBA" id="ARBA00023125"/>
    </source>
</evidence>
<feature type="domain" description="HTH marR-type" evidence="4">
    <location>
        <begin position="7"/>
        <end position="139"/>
    </location>
</feature>
<dbReference type="InterPro" id="IPR036388">
    <property type="entry name" value="WH-like_DNA-bd_sf"/>
</dbReference>
<dbReference type="Proteomes" id="UP001240171">
    <property type="component" value="Unassembled WGS sequence"/>
</dbReference>
<dbReference type="Pfam" id="PF01047">
    <property type="entry name" value="MarR"/>
    <property type="match status" value="1"/>
</dbReference>
<sequence>MKIIPPYANVREMLQLLVRRFGLLQKDGAQCCGVSVVQSHIIYELNKHPNSTLNELSELLSVDTSTLSRQVQQLVEMEYVSRTPSPNDRRYVLLALTGKGNEQYTEIEKTMEDYLLDILGHVPEDKKAQVIESLQILSDAMSASPHCCTPPL</sequence>
<dbReference type="InterPro" id="IPR000835">
    <property type="entry name" value="HTH_MarR-typ"/>
</dbReference>
<evidence type="ECO:0000313" key="5">
    <source>
        <dbReference type="EMBL" id="MDO7908721.1"/>
    </source>
</evidence>
<dbReference type="CDD" id="cd00090">
    <property type="entry name" value="HTH_ARSR"/>
    <property type="match status" value="1"/>
</dbReference>
<dbReference type="SMART" id="SM00347">
    <property type="entry name" value="HTH_MARR"/>
    <property type="match status" value="1"/>
</dbReference>
<protein>
    <submittedName>
        <fullName evidence="5">MarR family winged helix-turn-helix transcriptional regulator</fullName>
    </submittedName>
</protein>
<dbReference type="SUPFAM" id="SSF46785">
    <property type="entry name" value="Winged helix' DNA-binding domain"/>
    <property type="match status" value="1"/>
</dbReference>
<proteinExistence type="predicted"/>
<dbReference type="PANTHER" id="PTHR42756">
    <property type="entry name" value="TRANSCRIPTIONAL REGULATOR, MARR"/>
    <property type="match status" value="1"/>
</dbReference>
<evidence type="ECO:0000256" key="3">
    <source>
        <dbReference type="ARBA" id="ARBA00023163"/>
    </source>
</evidence>
<evidence type="ECO:0000313" key="6">
    <source>
        <dbReference type="Proteomes" id="UP001240171"/>
    </source>
</evidence>
<organism evidence="5 6">
    <name type="scientific">Paenibacillus lacisoli</name>
    <dbReference type="NCBI Taxonomy" id="3064525"/>
    <lineage>
        <taxon>Bacteria</taxon>
        <taxon>Bacillati</taxon>
        <taxon>Bacillota</taxon>
        <taxon>Bacilli</taxon>
        <taxon>Bacillales</taxon>
        <taxon>Paenibacillaceae</taxon>
        <taxon>Paenibacillus</taxon>
    </lineage>
</organism>
<keyword evidence="1" id="KW-0805">Transcription regulation</keyword>
<dbReference type="Gene3D" id="1.10.10.10">
    <property type="entry name" value="Winged helix-like DNA-binding domain superfamily/Winged helix DNA-binding domain"/>
    <property type="match status" value="1"/>
</dbReference>
<dbReference type="PROSITE" id="PS01117">
    <property type="entry name" value="HTH_MARR_1"/>
    <property type="match status" value="1"/>
</dbReference>
<dbReference type="InterPro" id="IPR036390">
    <property type="entry name" value="WH_DNA-bd_sf"/>
</dbReference>
<evidence type="ECO:0000256" key="1">
    <source>
        <dbReference type="ARBA" id="ARBA00023015"/>
    </source>
</evidence>
<dbReference type="InterPro" id="IPR011991">
    <property type="entry name" value="ArsR-like_HTH"/>
</dbReference>
<dbReference type="PANTHER" id="PTHR42756:SF1">
    <property type="entry name" value="TRANSCRIPTIONAL REPRESSOR OF EMRAB OPERON"/>
    <property type="match status" value="1"/>
</dbReference>
<reference evidence="5 6" key="1">
    <citation type="submission" date="2023-07" db="EMBL/GenBank/DDBJ databases">
        <title>Paenibacillus sp. JX-17 nov. isolated from soil.</title>
        <authorList>
            <person name="Wan Y."/>
            <person name="Liu B."/>
        </authorList>
    </citation>
    <scope>NUCLEOTIDE SEQUENCE [LARGE SCALE GENOMIC DNA]</scope>
    <source>
        <strain evidence="5 6">JX-17</strain>
    </source>
</reference>
<evidence type="ECO:0000259" key="4">
    <source>
        <dbReference type="PROSITE" id="PS50995"/>
    </source>
</evidence>
<keyword evidence="3" id="KW-0804">Transcription</keyword>
<dbReference type="PRINTS" id="PR00598">
    <property type="entry name" value="HTHMARR"/>
</dbReference>
<dbReference type="EMBL" id="JAUQTB010000021">
    <property type="protein sequence ID" value="MDO7908721.1"/>
    <property type="molecule type" value="Genomic_DNA"/>
</dbReference>
<dbReference type="InterPro" id="IPR023187">
    <property type="entry name" value="Tscrpt_reg_MarR-type_CS"/>
</dbReference>
<keyword evidence="6" id="KW-1185">Reference proteome</keyword>